<feature type="region of interest" description="Disordered" evidence="1">
    <location>
        <begin position="130"/>
        <end position="168"/>
    </location>
</feature>
<dbReference type="RefSeq" id="XP_042933904.1">
    <property type="nucleotide sequence ID" value="XM_043077970.1"/>
</dbReference>
<keyword evidence="3" id="KW-1185">Reference proteome</keyword>
<reference evidence="3" key="1">
    <citation type="journal article" date="2007" name="Science">
        <title>Draft genome of the filarial nematode parasite Brugia malayi.</title>
        <authorList>
            <person name="Ghedin E."/>
            <person name="Wang S."/>
            <person name="Spiro D."/>
            <person name="Caler E."/>
            <person name="Zhao Q."/>
            <person name="Crabtree J."/>
            <person name="Allen J.E."/>
            <person name="Delcher A.L."/>
            <person name="Guiliano D.B."/>
            <person name="Miranda-Saavedra D."/>
            <person name="Angiuoli S.V."/>
            <person name="Creasy T."/>
            <person name="Amedeo P."/>
            <person name="Haas B."/>
            <person name="El-Sayed N.M."/>
            <person name="Wortman J.R."/>
            <person name="Feldblyum T."/>
            <person name="Tallon L."/>
            <person name="Schatz M."/>
            <person name="Shumway M."/>
            <person name="Koo H."/>
            <person name="Salzberg S.L."/>
            <person name="Schobel S."/>
            <person name="Pertea M."/>
            <person name="Pop M."/>
            <person name="White O."/>
            <person name="Barton G.J."/>
            <person name="Carlow C.K."/>
            <person name="Crawford M.J."/>
            <person name="Daub J."/>
            <person name="Dimmic M.W."/>
            <person name="Estes C.F."/>
            <person name="Foster J.M."/>
            <person name="Ganatra M."/>
            <person name="Gregory W.F."/>
            <person name="Johnson N.M."/>
            <person name="Jin J."/>
            <person name="Komuniecki R."/>
            <person name="Korf I."/>
            <person name="Kumar S."/>
            <person name="Laney S."/>
            <person name="Li B.W."/>
            <person name="Li W."/>
            <person name="Lindblom T.H."/>
            <person name="Lustigman S."/>
            <person name="Ma D."/>
            <person name="Maina C.V."/>
            <person name="Martin D.M."/>
            <person name="McCarter J.P."/>
            <person name="McReynolds L."/>
            <person name="Mitreva M."/>
            <person name="Nutman T.B."/>
            <person name="Parkinson J."/>
            <person name="Peregrin-Alvarez J.M."/>
            <person name="Poole C."/>
            <person name="Ren Q."/>
            <person name="Saunders L."/>
            <person name="Sluder A.E."/>
            <person name="Smith K."/>
            <person name="Stanke M."/>
            <person name="Unnasch T.R."/>
            <person name="Ware J."/>
            <person name="Wei A.D."/>
            <person name="Weil G."/>
            <person name="Williams D.J."/>
            <person name="Zhang Y."/>
            <person name="Williams S.A."/>
            <person name="Fraser-Liggett C."/>
            <person name="Slatko B."/>
            <person name="Blaxter M.L."/>
            <person name="Scott A.L."/>
        </authorList>
    </citation>
    <scope>NUCLEOTIDE SEQUENCE</scope>
    <source>
        <strain evidence="3">FR3</strain>
    </source>
</reference>
<accession>A0A4E9F9T5</accession>
<dbReference type="WBParaSite" id="Bm10241b.1">
    <property type="protein sequence ID" value="Bm10241b.1"/>
    <property type="gene ID" value="WBGene00230502"/>
</dbReference>
<accession>A0A5S6P736</accession>
<reference evidence="4" key="3">
    <citation type="submission" date="2019-12" db="UniProtKB">
        <authorList>
            <consortium name="WormBaseParasite"/>
        </authorList>
    </citation>
    <scope>IDENTIFICATION</scope>
</reference>
<proteinExistence type="predicted"/>
<feature type="compositionally biased region" description="Polar residues" evidence="1">
    <location>
        <begin position="149"/>
        <end position="163"/>
    </location>
</feature>
<organism evidence="2">
    <name type="scientific">Brugia malayi</name>
    <name type="common">Filarial nematode worm</name>
    <dbReference type="NCBI Taxonomy" id="6279"/>
    <lineage>
        <taxon>Eukaryota</taxon>
        <taxon>Metazoa</taxon>
        <taxon>Ecdysozoa</taxon>
        <taxon>Nematoda</taxon>
        <taxon>Chromadorea</taxon>
        <taxon>Rhabditida</taxon>
        <taxon>Spirurina</taxon>
        <taxon>Spiruromorpha</taxon>
        <taxon>Filarioidea</taxon>
        <taxon>Onchocercidae</taxon>
        <taxon>Brugia</taxon>
    </lineage>
</organism>
<protein>
    <submittedName>
        <fullName evidence="4">Bm10241</fullName>
    </submittedName>
</protein>
<name>A0A4E9F9T5_BRUMA</name>
<gene>
    <name evidence="2 4" type="primary">Bm10241</name>
    <name evidence="2" type="ORF">BM_BM10241</name>
</gene>
<dbReference type="EMBL" id="CAAKNF010000193">
    <property type="protein sequence ID" value="VIO92885.1"/>
    <property type="molecule type" value="Genomic_DNA"/>
</dbReference>
<dbReference type="AlphaFoldDB" id="A0A4E9F9T5"/>
<dbReference type="STRING" id="6279.A0A5S6P736"/>
<dbReference type="OrthoDB" id="5859931at2759"/>
<reference evidence="2" key="2">
    <citation type="submission" date="2019-04" db="EMBL/GenBank/DDBJ databases">
        <authorList>
            <person name="Howe K."/>
            <person name="Paulini M."/>
            <person name="Williams G."/>
        </authorList>
    </citation>
    <scope>NUCLEOTIDE SEQUENCE [LARGE SCALE GENOMIC DNA]</scope>
    <source>
        <strain evidence="2">FR3</strain>
    </source>
</reference>
<dbReference type="CTD" id="6102025"/>
<dbReference type="Proteomes" id="UP000006672">
    <property type="component" value="Unassembled WGS sequence"/>
</dbReference>
<dbReference type="GeneID" id="6102025"/>
<evidence type="ECO:0000313" key="3">
    <source>
        <dbReference type="Proteomes" id="UP000006672"/>
    </source>
</evidence>
<sequence length="317" mass="34297">MSTTINKATAIIDSTEFDEETWLIEPPNLSSTQSNSIQESGRIVEWLQGAAMNVDFQTRSALSRKLASQAARKNSRGKVISNGTSLAAINECIKSSADSSANSSISLLNSDPSIHESRQVRQVNTARVPPMIAQNHASQRSSVLDKSKSLYRSTKSHSPSTQPDLKDIKSIVERQEAELREELSRLKSSVQGDIASKTFSSCAHNSQVQSTRRGTMPLASSRSTEFHANNAKLSAVSIPSSVFHASRLPTPVRKSLGRSLIPTPRASALTRSTIRGLAGGSTPSLALSAQHLYDDTRSECGSGGMSHNEQRWADECF</sequence>
<evidence type="ECO:0000313" key="4">
    <source>
        <dbReference type="WBParaSite" id="Bm10241b.1"/>
    </source>
</evidence>
<evidence type="ECO:0000256" key="1">
    <source>
        <dbReference type="SAM" id="MobiDB-lite"/>
    </source>
</evidence>
<evidence type="ECO:0000313" key="2">
    <source>
        <dbReference type="EMBL" id="VIO92885.1"/>
    </source>
</evidence>